<keyword evidence="1" id="KW-0732">Signal</keyword>
<reference evidence="2 3" key="1">
    <citation type="submission" date="2018-01" db="EMBL/GenBank/DDBJ databases">
        <title>Whole genome sequencing of Histamine producing bacteria.</title>
        <authorList>
            <person name="Butler K."/>
        </authorList>
    </citation>
    <scope>NUCLEOTIDE SEQUENCE [LARGE SCALE GENOMIC DNA]</scope>
    <source>
        <strain evidence="2 3">JCM 12947</strain>
    </source>
</reference>
<comment type="caution">
    <text evidence="2">The sequence shown here is derived from an EMBL/GenBank/DDBJ whole genome shotgun (WGS) entry which is preliminary data.</text>
</comment>
<keyword evidence="3" id="KW-1185">Reference proteome</keyword>
<accession>A0A2T3JKU8</accession>
<dbReference type="EMBL" id="PYMJ01000006">
    <property type="protein sequence ID" value="PSU49550.1"/>
    <property type="molecule type" value="Genomic_DNA"/>
</dbReference>
<dbReference type="RefSeq" id="WP_107242335.1">
    <property type="nucleotide sequence ID" value="NZ_PYMJ01000006.1"/>
</dbReference>
<feature type="chain" id="PRO_5015607241" evidence="1">
    <location>
        <begin position="24"/>
        <end position="475"/>
    </location>
</feature>
<gene>
    <name evidence="2" type="ORF">C9J12_08680</name>
</gene>
<dbReference type="Proteomes" id="UP000240987">
    <property type="component" value="Unassembled WGS sequence"/>
</dbReference>
<protein>
    <submittedName>
        <fullName evidence="2">Uncharacterized protein</fullName>
    </submittedName>
</protein>
<dbReference type="AlphaFoldDB" id="A0A2T3JKU8"/>
<sequence>MRILVLLITFLTILSCSSTPRPAINYSATQQSCMHKLIQFKQTVKTQGVQDAQLFWSPDYPSLAFDRFSVALIPQLTSDQSKAQWLNHVSRQAEIQRKIEYKNALNKDAIDFENQENCAKQLTTSLAENNQFWSQLQQHPPIITSNYQNWQRIIGLYPVSKLFATPSIHTEKKRILSGFIETVDDVTISYAMPDKPRLTQQEIQSWFAQTTARTDLHWPLLTDDQLTQLLAFYTPEFRVESVSLDDKPGLVTYVSDDQAAVNTNKPIVYVDHSFTQFHGRILIQLNYSLWFSNRTAKSSLDPYAGKFDGVLFRLTLDEQGKPYILDSIHHCGCYHMVFALNEELQFAPTSAKIESPTSLHIYRPKNSDILKISLSNGEHMINDVHWGESSPFTRHLTSLNYQTLRSLPTPNGQNKSLFDQNGMLLSSERLERFYLWPFGVASPGTTRQIGQHAVTFIGERHFDDANIFDTLFLNP</sequence>
<feature type="signal peptide" evidence="1">
    <location>
        <begin position="1"/>
        <end position="23"/>
    </location>
</feature>
<organism evidence="2 3">
    <name type="scientific">Photobacterium frigidiphilum</name>
    <dbReference type="NCBI Taxonomy" id="264736"/>
    <lineage>
        <taxon>Bacteria</taxon>
        <taxon>Pseudomonadati</taxon>
        <taxon>Pseudomonadota</taxon>
        <taxon>Gammaproteobacteria</taxon>
        <taxon>Vibrionales</taxon>
        <taxon>Vibrionaceae</taxon>
        <taxon>Photobacterium</taxon>
    </lineage>
</organism>
<dbReference type="PROSITE" id="PS51257">
    <property type="entry name" value="PROKAR_LIPOPROTEIN"/>
    <property type="match status" value="1"/>
</dbReference>
<evidence type="ECO:0000256" key="1">
    <source>
        <dbReference type="SAM" id="SignalP"/>
    </source>
</evidence>
<proteinExistence type="predicted"/>
<evidence type="ECO:0000313" key="3">
    <source>
        <dbReference type="Proteomes" id="UP000240987"/>
    </source>
</evidence>
<evidence type="ECO:0000313" key="2">
    <source>
        <dbReference type="EMBL" id="PSU49550.1"/>
    </source>
</evidence>
<name>A0A2T3JKU8_9GAMM</name>
<dbReference type="OrthoDB" id="5405204at2"/>